<dbReference type="Gene3D" id="3.10.580.10">
    <property type="entry name" value="CBS-domain"/>
    <property type="match status" value="1"/>
</dbReference>
<keyword evidence="11" id="KW-0732">Signal</keyword>
<sequence>MRRPPPPLRRFVGVWLLAGQCANGFAVVPAHVTRLRDASAGVVVVRGPRTRTRTTTTTMVGAAIVESVGASSLEGVWVGRRVAAFGALFVCSAMLHAAEVAITTLYPWKVKEFAEEEGPRSPFAMLDLDITRALTAILVATTCCNVCSTAIFTSVAGPLCDGSPRHFAYATAALTALTLFFGELLPKAMGVNNAERIARILAPTVNAMTLVLGPVGSLFSKTAKNALKHLFGVRLEGVGTAVSEEELRLIVGGATKSGGIESLEGTMIEGVLDLQDTRVSEIMRPRVEVKALEQNDTMLSLLRLVNATGHSRIPVYDDEIDNIVGVVNAKKLLDFVQSSTSSAKRPLLLEATIKECCEPTYFVPETMPAWKVLEEMRRRRVHMAIVVDEFGGTAGMVTLEDILELVVGEIYDEDDDQELDHADDILRNDLDSTFHVRGTASIDALVSALEIDAEDVDVDAIPDVTTAAGFVCYYAGEIPATGDHVFVANYDFEILRADERRVYALRASPVDASPVDASILPQPDAQPTEPAAPP</sequence>
<keyword evidence="2 8" id="KW-0812">Transmembrane</keyword>
<dbReference type="SUPFAM" id="SSF54631">
    <property type="entry name" value="CBS-domain pair"/>
    <property type="match status" value="1"/>
</dbReference>
<feature type="domain" description="CBS" evidence="12">
    <location>
        <begin position="283"/>
        <end position="342"/>
    </location>
</feature>
<dbReference type="PANTHER" id="PTHR22777:SF17">
    <property type="entry name" value="UPF0053 PROTEIN SLL0260"/>
    <property type="match status" value="1"/>
</dbReference>
<dbReference type="GO" id="GO:0050660">
    <property type="term" value="F:flavin adenine dinucleotide binding"/>
    <property type="evidence" value="ECO:0007669"/>
    <property type="project" value="InterPro"/>
</dbReference>
<feature type="domain" description="CBS" evidence="12">
    <location>
        <begin position="353"/>
        <end position="413"/>
    </location>
</feature>
<dbReference type="SUPFAM" id="SSF56176">
    <property type="entry name" value="FAD-binding/transporter-associated domain-like"/>
    <property type="match status" value="1"/>
</dbReference>
<dbReference type="GO" id="GO:0016020">
    <property type="term" value="C:membrane"/>
    <property type="evidence" value="ECO:0007669"/>
    <property type="project" value="UniProtKB-SubCell"/>
</dbReference>
<evidence type="ECO:0000259" key="12">
    <source>
        <dbReference type="PROSITE" id="PS51371"/>
    </source>
</evidence>
<dbReference type="InterPro" id="IPR000644">
    <property type="entry name" value="CBS_dom"/>
</dbReference>
<evidence type="ECO:0000256" key="11">
    <source>
        <dbReference type="SAM" id="SignalP"/>
    </source>
</evidence>
<dbReference type="EMBL" id="JAQMWT010000548">
    <property type="protein sequence ID" value="KAJ8599712.1"/>
    <property type="molecule type" value="Genomic_DNA"/>
</dbReference>
<evidence type="ECO:0000256" key="9">
    <source>
        <dbReference type="SAM" id="MobiDB-lite"/>
    </source>
</evidence>
<evidence type="ECO:0000256" key="8">
    <source>
        <dbReference type="PROSITE-ProRule" id="PRU01193"/>
    </source>
</evidence>
<dbReference type="InterPro" id="IPR005170">
    <property type="entry name" value="Transptr-assoc_dom"/>
</dbReference>
<feature type="signal peptide" evidence="11">
    <location>
        <begin position="1"/>
        <end position="26"/>
    </location>
</feature>
<evidence type="ECO:0000259" key="13">
    <source>
        <dbReference type="PROSITE" id="PS51846"/>
    </source>
</evidence>
<keyword evidence="4 8" id="KW-1133">Transmembrane helix</keyword>
<dbReference type="CDD" id="cd04590">
    <property type="entry name" value="CBS_pair_CorC_HlyC_assoc"/>
    <property type="match status" value="1"/>
</dbReference>
<dbReference type="PROSITE" id="PS51371">
    <property type="entry name" value="CBS"/>
    <property type="match status" value="2"/>
</dbReference>
<feature type="region of interest" description="Disordered" evidence="9">
    <location>
        <begin position="514"/>
        <end position="534"/>
    </location>
</feature>
<evidence type="ECO:0000256" key="3">
    <source>
        <dbReference type="ARBA" id="ARBA00022737"/>
    </source>
</evidence>
<protein>
    <submittedName>
        <fullName evidence="14">Uncharacterized protein</fullName>
    </submittedName>
</protein>
<dbReference type="AlphaFoldDB" id="A0AAD7XFU5"/>
<accession>A0AAD7XFU5</accession>
<comment type="subcellular location">
    <subcellularLocation>
        <location evidence="1">Membrane</location>
        <topology evidence="1">Multi-pass membrane protein</topology>
    </subcellularLocation>
</comment>
<feature type="transmembrane region" description="Helical" evidence="10">
    <location>
        <begin position="197"/>
        <end position="219"/>
    </location>
</feature>
<keyword evidence="3" id="KW-0677">Repeat</keyword>
<keyword evidence="6 8" id="KW-0472">Membrane</keyword>
<dbReference type="PANTHER" id="PTHR22777">
    <property type="entry name" value="HEMOLYSIN-RELATED"/>
    <property type="match status" value="1"/>
</dbReference>
<feature type="domain" description="CNNM transmembrane" evidence="13">
    <location>
        <begin position="74"/>
        <end position="264"/>
    </location>
</feature>
<evidence type="ECO:0000256" key="7">
    <source>
        <dbReference type="PROSITE-ProRule" id="PRU00703"/>
    </source>
</evidence>
<dbReference type="InterPro" id="IPR002550">
    <property type="entry name" value="CNNM"/>
</dbReference>
<name>A0AAD7XFU5_9STRA</name>
<feature type="chain" id="PRO_5042236070" evidence="11">
    <location>
        <begin position="27"/>
        <end position="534"/>
    </location>
</feature>
<feature type="transmembrane region" description="Helical" evidence="10">
    <location>
        <begin position="133"/>
        <end position="155"/>
    </location>
</feature>
<evidence type="ECO:0000256" key="10">
    <source>
        <dbReference type="SAM" id="Phobius"/>
    </source>
</evidence>
<evidence type="ECO:0000313" key="14">
    <source>
        <dbReference type="EMBL" id="KAJ8599712.1"/>
    </source>
</evidence>
<evidence type="ECO:0000256" key="4">
    <source>
        <dbReference type="ARBA" id="ARBA00022989"/>
    </source>
</evidence>
<keyword evidence="5 7" id="KW-0129">CBS domain</keyword>
<gene>
    <name evidence="14" type="ORF">CTAYLR_004744</name>
</gene>
<feature type="transmembrane region" description="Helical" evidence="10">
    <location>
        <begin position="167"/>
        <end position="185"/>
    </location>
</feature>
<dbReference type="Pfam" id="PF01595">
    <property type="entry name" value="CNNM"/>
    <property type="match status" value="1"/>
</dbReference>
<reference evidence="14" key="1">
    <citation type="submission" date="2023-01" db="EMBL/GenBank/DDBJ databases">
        <title>Metagenome sequencing of chrysophaentin producing Chrysophaeum taylorii.</title>
        <authorList>
            <person name="Davison J."/>
            <person name="Bewley C."/>
        </authorList>
    </citation>
    <scope>NUCLEOTIDE SEQUENCE</scope>
    <source>
        <strain evidence="14">NIES-1699</strain>
    </source>
</reference>
<dbReference type="Pfam" id="PF03471">
    <property type="entry name" value="CorC_HlyC"/>
    <property type="match status" value="1"/>
</dbReference>
<dbReference type="InterPro" id="IPR036318">
    <property type="entry name" value="FAD-bd_PCMH-like_sf"/>
</dbReference>
<dbReference type="PROSITE" id="PS51846">
    <property type="entry name" value="CNNM"/>
    <property type="match status" value="1"/>
</dbReference>
<dbReference type="Proteomes" id="UP001230188">
    <property type="component" value="Unassembled WGS sequence"/>
</dbReference>
<dbReference type="SMART" id="SM00116">
    <property type="entry name" value="CBS"/>
    <property type="match status" value="2"/>
</dbReference>
<organism evidence="14 15">
    <name type="scientific">Chrysophaeum taylorii</name>
    <dbReference type="NCBI Taxonomy" id="2483200"/>
    <lineage>
        <taxon>Eukaryota</taxon>
        <taxon>Sar</taxon>
        <taxon>Stramenopiles</taxon>
        <taxon>Ochrophyta</taxon>
        <taxon>Pelagophyceae</taxon>
        <taxon>Pelagomonadales</taxon>
        <taxon>Pelagomonadaceae</taxon>
        <taxon>Chrysophaeum</taxon>
    </lineage>
</organism>
<keyword evidence="15" id="KW-1185">Reference proteome</keyword>
<dbReference type="FunFam" id="3.10.580.10:FF:000002">
    <property type="entry name" value="Magnesium/cobalt efflux protein CorC"/>
    <property type="match status" value="1"/>
</dbReference>
<evidence type="ECO:0000256" key="2">
    <source>
        <dbReference type="ARBA" id="ARBA00022692"/>
    </source>
</evidence>
<evidence type="ECO:0000313" key="15">
    <source>
        <dbReference type="Proteomes" id="UP001230188"/>
    </source>
</evidence>
<dbReference type="InterPro" id="IPR044751">
    <property type="entry name" value="Ion_transp-like_CBS"/>
</dbReference>
<dbReference type="SMART" id="SM01091">
    <property type="entry name" value="CorC_HlyC"/>
    <property type="match status" value="1"/>
</dbReference>
<dbReference type="Pfam" id="PF00571">
    <property type="entry name" value="CBS"/>
    <property type="match status" value="2"/>
</dbReference>
<dbReference type="InterPro" id="IPR046342">
    <property type="entry name" value="CBS_dom_sf"/>
</dbReference>
<evidence type="ECO:0000256" key="5">
    <source>
        <dbReference type="ARBA" id="ARBA00023122"/>
    </source>
</evidence>
<evidence type="ECO:0000256" key="6">
    <source>
        <dbReference type="ARBA" id="ARBA00023136"/>
    </source>
</evidence>
<dbReference type="InterPro" id="IPR016169">
    <property type="entry name" value="FAD-bd_PCMH_sub2"/>
</dbReference>
<evidence type="ECO:0000256" key="1">
    <source>
        <dbReference type="ARBA" id="ARBA00004141"/>
    </source>
</evidence>
<comment type="caution">
    <text evidence="14">The sequence shown here is derived from an EMBL/GenBank/DDBJ whole genome shotgun (WGS) entry which is preliminary data.</text>
</comment>
<dbReference type="Gene3D" id="3.30.465.10">
    <property type="match status" value="1"/>
</dbReference>
<proteinExistence type="predicted"/>